<dbReference type="InterPro" id="IPR037883">
    <property type="entry name" value="Knr4/Smi1-like_sf"/>
</dbReference>
<dbReference type="PANTHER" id="PTHR47432:SF1">
    <property type="entry name" value="CELL WALL ASSEMBLY REGULATOR SMI1"/>
    <property type="match status" value="1"/>
</dbReference>
<evidence type="ECO:0000313" key="2">
    <source>
        <dbReference type="EMBL" id="UOQ51707.1"/>
    </source>
</evidence>
<feature type="domain" description="Knr4/Smi1-like" evidence="1">
    <location>
        <begin position="29"/>
        <end position="168"/>
    </location>
</feature>
<dbReference type="InterPro" id="IPR051873">
    <property type="entry name" value="KNR4/SMI1_regulator"/>
</dbReference>
<proteinExistence type="predicted"/>
<protein>
    <submittedName>
        <fullName evidence="2">SMI1/KNR4 family protein</fullName>
    </submittedName>
</protein>
<reference evidence="2 3" key="1">
    <citation type="submission" date="2022-04" db="EMBL/GenBank/DDBJ databases">
        <title>Hymenobacter sp. isolated from the air.</title>
        <authorList>
            <person name="Won M."/>
            <person name="Lee C.-M."/>
            <person name="Woen H.-Y."/>
            <person name="Kwon S.-W."/>
        </authorList>
    </citation>
    <scope>NUCLEOTIDE SEQUENCE [LARGE SCALE GENOMIC DNA]</scope>
    <source>
        <strain evidence="3">5116 S-27</strain>
    </source>
</reference>
<dbReference type="SMART" id="SM00860">
    <property type="entry name" value="SMI1_KNR4"/>
    <property type="match status" value="1"/>
</dbReference>
<sequence>MSLEDAFRRVENWLEVHAPRILHESLQSGATEPELAELAQALGQPLPADYQDLYRWRNGLDEDADNFGNLFYGLSFTPLAQVLATQQERQASEPVPLVHAQAAVRAENLFNPAWLQLGFDCSHCWLYVDLDPAVAGRYGQVIFVDEENEAAFRVAESVEALLGEFADDLEQGRYQLEPEALDDGNEYLDAAESIDLVNWYRAARWQKVLPPAAY</sequence>
<dbReference type="Pfam" id="PF09346">
    <property type="entry name" value="SMI1_KNR4"/>
    <property type="match status" value="1"/>
</dbReference>
<dbReference type="SUPFAM" id="SSF160631">
    <property type="entry name" value="SMI1/KNR4-like"/>
    <property type="match status" value="1"/>
</dbReference>
<dbReference type="RefSeq" id="WP_244715003.1">
    <property type="nucleotide sequence ID" value="NZ_CP095049.1"/>
</dbReference>
<name>A0ABY4F6S2_9BACT</name>
<evidence type="ECO:0000259" key="1">
    <source>
        <dbReference type="SMART" id="SM00860"/>
    </source>
</evidence>
<keyword evidence="3" id="KW-1185">Reference proteome</keyword>
<dbReference type="PANTHER" id="PTHR47432">
    <property type="entry name" value="CELL WALL ASSEMBLY REGULATOR SMI1"/>
    <property type="match status" value="1"/>
</dbReference>
<organism evidence="2 3">
    <name type="scientific">Hymenobacter cellulosivorans</name>
    <dbReference type="NCBI Taxonomy" id="2932249"/>
    <lineage>
        <taxon>Bacteria</taxon>
        <taxon>Pseudomonadati</taxon>
        <taxon>Bacteroidota</taxon>
        <taxon>Cytophagia</taxon>
        <taxon>Cytophagales</taxon>
        <taxon>Hymenobacteraceae</taxon>
        <taxon>Hymenobacter</taxon>
    </lineage>
</organism>
<evidence type="ECO:0000313" key="3">
    <source>
        <dbReference type="Proteomes" id="UP000831785"/>
    </source>
</evidence>
<dbReference type="InterPro" id="IPR018958">
    <property type="entry name" value="Knr4/Smi1-like_dom"/>
</dbReference>
<dbReference type="EMBL" id="CP095049">
    <property type="protein sequence ID" value="UOQ51707.1"/>
    <property type="molecule type" value="Genomic_DNA"/>
</dbReference>
<gene>
    <name evidence="2" type="ORF">MUN80_18320</name>
</gene>
<dbReference type="Proteomes" id="UP000831785">
    <property type="component" value="Chromosome"/>
</dbReference>
<accession>A0ABY4F6S2</accession>
<dbReference type="Gene3D" id="3.40.1580.10">
    <property type="entry name" value="SMI1/KNR4-like"/>
    <property type="match status" value="1"/>
</dbReference>